<dbReference type="InterPro" id="IPR010358">
    <property type="entry name" value="BRE"/>
</dbReference>
<evidence type="ECO:0000256" key="12">
    <source>
        <dbReference type="ARBA" id="ARBA00023204"/>
    </source>
</evidence>
<proteinExistence type="inferred from homology"/>
<dbReference type="PANTHER" id="PTHR15189">
    <property type="entry name" value="BRISC AND BRCA1-A COMPLEX MEMBER 2"/>
    <property type="match status" value="1"/>
</dbReference>
<sequence length="493" mass="58539">MENQFNKLNLEPKHIKPFLESLQEYNTQNPSIQFIPKNFSSSSVSGIIDRFTIDFVHCTIVNFSLSVLFDLHRIESPPDLILPENEEFMFLWSSLDSISKWNCSNKKSLLLILQDIFGLYKNQQMNIFTTIKSNNLNDEYASTFEIEGSEFCIRTSDLAVVFHIPIKNKKEYLLFIFKSPYLKAKISIYDHKGKELKNRNTPNWKYNSSIFSIKNKYEKKNQFSNSYTIKKNYTQTTSFLQEPIIKNFNSDKKFHSKYLNSRSNNQTDQQQYPNKEKNYFETKNKTNNYPSSYKGNSTTLYDSVSRNNNIYSNSKQSTNGYKNDSFTTNNNSRVRSQNQNQNQSKYQRQNTQKNEVKNFDNYKNKRKSFINKLIQLFGNPIEYDSILFHHVHFLITRKKGNMNFLLNFHLSEDFPELRPIIKIVGLNYIKANEEILFKPIRLKTWGKFIDEEQTMIEIQNSIQNYIVDFELYVTTQLYQRKENFDELQSYLKN</sequence>
<dbReference type="GO" id="GO:0051301">
    <property type="term" value="P:cell division"/>
    <property type="evidence" value="ECO:0007669"/>
    <property type="project" value="UniProtKB-KW"/>
</dbReference>
<evidence type="ECO:0000256" key="6">
    <source>
        <dbReference type="ARBA" id="ARBA00022703"/>
    </source>
</evidence>
<keyword evidence="7" id="KW-0677">Repeat</keyword>
<feature type="region of interest" description="Disordered" evidence="18">
    <location>
        <begin position="280"/>
        <end position="352"/>
    </location>
</feature>
<evidence type="ECO:0000256" key="4">
    <source>
        <dbReference type="ARBA" id="ARBA00022490"/>
    </source>
</evidence>
<evidence type="ECO:0000256" key="15">
    <source>
        <dbReference type="ARBA" id="ARBA00025766"/>
    </source>
</evidence>
<dbReference type="AlphaFoldDB" id="A0AAV8A5U1"/>
<keyword evidence="13" id="KW-0539">Nucleus</keyword>
<evidence type="ECO:0000256" key="3">
    <source>
        <dbReference type="ARBA" id="ARBA00019438"/>
    </source>
</evidence>
<keyword evidence="9" id="KW-0498">Mitosis</keyword>
<keyword evidence="6" id="KW-0053">Apoptosis</keyword>
<keyword evidence="10" id="KW-0833">Ubl conjugation pathway</keyword>
<dbReference type="GO" id="GO:0005737">
    <property type="term" value="C:cytoplasm"/>
    <property type="evidence" value="ECO:0007669"/>
    <property type="project" value="UniProtKB-SubCell"/>
</dbReference>
<evidence type="ECO:0000256" key="2">
    <source>
        <dbReference type="ARBA" id="ARBA00004496"/>
    </source>
</evidence>
<keyword evidence="5" id="KW-0132">Cell division</keyword>
<evidence type="ECO:0000256" key="13">
    <source>
        <dbReference type="ARBA" id="ARBA00023242"/>
    </source>
</evidence>
<evidence type="ECO:0000256" key="9">
    <source>
        <dbReference type="ARBA" id="ARBA00022776"/>
    </source>
</evidence>
<organism evidence="19 20">
    <name type="scientific">Anaeramoeba flamelloides</name>
    <dbReference type="NCBI Taxonomy" id="1746091"/>
    <lineage>
        <taxon>Eukaryota</taxon>
        <taxon>Metamonada</taxon>
        <taxon>Anaeramoebidae</taxon>
        <taxon>Anaeramoeba</taxon>
    </lineage>
</organism>
<keyword evidence="14" id="KW-0131">Cell cycle</keyword>
<evidence type="ECO:0000256" key="10">
    <source>
        <dbReference type="ARBA" id="ARBA00022786"/>
    </source>
</evidence>
<keyword evidence="4" id="KW-0963">Cytoplasm</keyword>
<evidence type="ECO:0000256" key="8">
    <source>
        <dbReference type="ARBA" id="ARBA00022763"/>
    </source>
</evidence>
<name>A0AAV8A5U1_9EUKA</name>
<evidence type="ECO:0000256" key="17">
    <source>
        <dbReference type="ARBA" id="ARBA00032630"/>
    </source>
</evidence>
<dbReference type="Proteomes" id="UP001146793">
    <property type="component" value="Unassembled WGS sequence"/>
</dbReference>
<dbReference type="GO" id="GO:0006302">
    <property type="term" value="P:double-strand break repair"/>
    <property type="evidence" value="ECO:0007669"/>
    <property type="project" value="TreeGrafter"/>
</dbReference>
<accession>A0AAV8A5U1</accession>
<protein>
    <recommendedName>
        <fullName evidence="3">BRISC and BRCA1-A complex member 2</fullName>
    </recommendedName>
    <alternativeName>
        <fullName evidence="16">BRCA1-A complex subunit BRE</fullName>
    </alternativeName>
    <alternativeName>
        <fullName evidence="17">BRCA1/BRCA2-containing complex subunit 45</fullName>
    </alternativeName>
</protein>
<dbReference type="EMBL" id="JANTQA010000015">
    <property type="protein sequence ID" value="KAJ3448376.1"/>
    <property type="molecule type" value="Genomic_DNA"/>
</dbReference>
<evidence type="ECO:0000256" key="18">
    <source>
        <dbReference type="SAM" id="MobiDB-lite"/>
    </source>
</evidence>
<keyword evidence="8" id="KW-0227">DNA damage</keyword>
<keyword evidence="12" id="KW-0234">DNA repair</keyword>
<comment type="caution">
    <text evidence="19">The sequence shown here is derived from an EMBL/GenBank/DDBJ whole genome shotgun (WGS) entry which is preliminary data.</text>
</comment>
<evidence type="ECO:0000256" key="14">
    <source>
        <dbReference type="ARBA" id="ARBA00023306"/>
    </source>
</evidence>
<dbReference type="GO" id="GO:0070552">
    <property type="term" value="C:BRISC complex"/>
    <property type="evidence" value="ECO:0007669"/>
    <property type="project" value="InterPro"/>
</dbReference>
<gene>
    <name evidence="19" type="ORF">M0812_00855</name>
</gene>
<dbReference type="GO" id="GO:0006325">
    <property type="term" value="P:chromatin organization"/>
    <property type="evidence" value="ECO:0007669"/>
    <property type="project" value="UniProtKB-KW"/>
</dbReference>
<keyword evidence="11" id="KW-0156">Chromatin regulator</keyword>
<evidence type="ECO:0000256" key="1">
    <source>
        <dbReference type="ARBA" id="ARBA00004123"/>
    </source>
</evidence>
<feature type="compositionally biased region" description="Low complexity" evidence="18">
    <location>
        <begin position="329"/>
        <end position="350"/>
    </location>
</feature>
<dbReference type="Pfam" id="PF06113">
    <property type="entry name" value="BRE"/>
    <property type="match status" value="1"/>
</dbReference>
<evidence type="ECO:0000313" key="19">
    <source>
        <dbReference type="EMBL" id="KAJ3448376.1"/>
    </source>
</evidence>
<feature type="compositionally biased region" description="Polar residues" evidence="18">
    <location>
        <begin position="285"/>
        <end position="328"/>
    </location>
</feature>
<evidence type="ECO:0000256" key="11">
    <source>
        <dbReference type="ARBA" id="ARBA00022853"/>
    </source>
</evidence>
<dbReference type="PANTHER" id="PTHR15189:SF7">
    <property type="entry name" value="BRISC AND BRCA1-A COMPLEX MEMBER 2"/>
    <property type="match status" value="1"/>
</dbReference>
<comment type="subcellular location">
    <subcellularLocation>
        <location evidence="2">Cytoplasm</location>
    </subcellularLocation>
    <subcellularLocation>
        <location evidence="1">Nucleus</location>
    </subcellularLocation>
</comment>
<evidence type="ECO:0000256" key="7">
    <source>
        <dbReference type="ARBA" id="ARBA00022737"/>
    </source>
</evidence>
<evidence type="ECO:0000313" key="20">
    <source>
        <dbReference type="Proteomes" id="UP001146793"/>
    </source>
</evidence>
<comment type="similarity">
    <text evidence="15">Belongs to the BABAM2 family.</text>
</comment>
<evidence type="ECO:0000256" key="5">
    <source>
        <dbReference type="ARBA" id="ARBA00022618"/>
    </source>
</evidence>
<reference evidence="19" key="1">
    <citation type="submission" date="2022-08" db="EMBL/GenBank/DDBJ databases">
        <title>Novel sulphate-reducing endosymbionts in the free-living metamonad Anaeramoeba.</title>
        <authorList>
            <person name="Jerlstrom-Hultqvist J."/>
            <person name="Cepicka I."/>
            <person name="Gallot-Lavallee L."/>
            <person name="Salas-Leiva D."/>
            <person name="Curtis B.A."/>
            <person name="Zahonova K."/>
            <person name="Pipaliya S."/>
            <person name="Dacks J."/>
            <person name="Roger A.J."/>
        </authorList>
    </citation>
    <scope>NUCLEOTIDE SEQUENCE</scope>
    <source>
        <strain evidence="19">Busselton2</strain>
    </source>
</reference>
<evidence type="ECO:0000256" key="16">
    <source>
        <dbReference type="ARBA" id="ARBA00032491"/>
    </source>
</evidence>